<dbReference type="Pfam" id="PF22232">
    <property type="entry name" value="TraI_hel_assoc_N"/>
    <property type="match status" value="1"/>
</dbReference>
<dbReference type="GO" id="GO:0005524">
    <property type="term" value="F:ATP binding"/>
    <property type="evidence" value="ECO:0007669"/>
    <property type="project" value="InterPro"/>
</dbReference>
<organism evidence="6 7">
    <name type="scientific">Enterobacter asburiae</name>
    <dbReference type="NCBI Taxonomy" id="61645"/>
    <lineage>
        <taxon>Bacteria</taxon>
        <taxon>Pseudomonadati</taxon>
        <taxon>Pseudomonadota</taxon>
        <taxon>Gammaproteobacteria</taxon>
        <taxon>Enterobacterales</taxon>
        <taxon>Enterobacteriaceae</taxon>
        <taxon>Enterobacter</taxon>
        <taxon>Enterobacter cloacae complex</taxon>
    </lineage>
</organism>
<keyword evidence="6" id="KW-0067">ATP-binding</keyword>
<dbReference type="Pfam" id="PF13604">
    <property type="entry name" value="AAA_30"/>
    <property type="match status" value="1"/>
</dbReference>
<dbReference type="InterPro" id="IPR009767">
    <property type="entry name" value="DNA_helicase_TraI_C"/>
</dbReference>
<dbReference type="InterPro" id="IPR014862">
    <property type="entry name" value="TrwC"/>
</dbReference>
<dbReference type="InterPro" id="IPR054558">
    <property type="entry name" value="TraI_hel_assoc_DBD_N"/>
</dbReference>
<dbReference type="InterPro" id="IPR014059">
    <property type="entry name" value="TraI/TrwC_relax"/>
</dbReference>
<dbReference type="GO" id="GO:0003677">
    <property type="term" value="F:DNA binding"/>
    <property type="evidence" value="ECO:0007669"/>
    <property type="project" value="InterPro"/>
</dbReference>
<keyword evidence="6" id="KW-0347">Helicase</keyword>
<feature type="compositionally biased region" description="Basic and acidic residues" evidence="1">
    <location>
        <begin position="1769"/>
        <end position="1789"/>
    </location>
</feature>
<feature type="compositionally biased region" description="Basic and acidic residues" evidence="1">
    <location>
        <begin position="1801"/>
        <end position="1833"/>
    </location>
</feature>
<dbReference type="InterPro" id="IPR027417">
    <property type="entry name" value="P-loop_NTPase"/>
</dbReference>
<protein>
    <submittedName>
        <fullName evidence="6">Conjugative transfer relaxase/helicase TraI</fullName>
    </submittedName>
</protein>
<feature type="domain" description="TraI helicase-associated ssDBD N-terminal" evidence="5">
    <location>
        <begin position="512"/>
        <end position="608"/>
    </location>
</feature>
<accession>A0A8I1FZ14</accession>
<sequence>MMSVAPVASAGEAAGYYSNSDNYYFLGSLQSLWMGEGAKELGLEGNVRGDDLTAVLEGRLPDGSRLGKEVNGQHVHRPGHDLTFSAPKSVSILALIGNDKEMVEAHNHAVRVAAGYVEKLISARDTKDGVTSIVHTGKMVAAAYTHDTSRNLDPQLHTHLLIANMTEYAGKWKALATDYIHNAGFIETVMKHQVTLGKIYRSALRERVEALGHEVEEVGKHGMWEIKGVPEEVRDEYSSRGREIQGAVGAEATLRSRDVAAKDTRRAKVDPSRMRLMERWLGQMKEKGFDLKEYQESVVPREAGVRETATQPERDHQAKPVPAGPEQASLQTSSTAEKSADTPAQPAERESQSREQVPQQTDTLSQPAQTGPKKTPAARSFPAAQLDTEIPRPELTEAVRLAISQLSDSKTRFTFGELMMTTAELSEQLPEIQDIRVAIDAALKDGMIVPLDSEKGVFTSRIHLLDELSIQALSQEHLKSTKVVSFTRPAQYAPAALEVVEKDALVLMNAPSGVAGIRDLTAQLAGIAGANGRDVQVLASSAERAISLAKSDDLRERIISRQHVLSGDFHLKPQSTLIIEGAERLGLKETLVLLGEARAQDAQLVFLDSAGRQANGNAMSVLESAGVARSRRTEPAPGLEAEVVSIPNKRDRYEALANRFAELSGGSENVTAVVVGRREQAQLTGLVREALQNAGQLGRDGVEIEARQPVWLDSKTRRMPGSYRPGMVLEDRTDAKARKSYVIDRVHEDTRVLSLIDGDGVLTRMKIGDISADWRLFSRETLSVATGEKLLAVAGDREHSLKAKDRLEVTGISEKGIEVKRGEETLTLPKDQPLYLSHAYVTAPGGRDNDTGVVLAALNSRDISTQTMNSLAQSGHRAEVFTAEVQDRAEARLQRMKISASPVQLVRNLSGHDDVSQAVDSLHDSVRTDAGLAVWRAINDQRTVVISELKLATEAQKYHPDLEAIGNEIGAMIKNGELLSVSAGGEPVLVSRSTWEMEKAILRVVEEGKGTQQPLLEQVPEAVLNGLTDGQKKATTLVLGTKDQFIGIQGYAGVGKTTQLKAVISALETLPADVRPVMTGLAPTHQAVKEMSDVGVRAQTIKSFIVEHDQATAAGGKPDYKGQVFLIDESSMAGNQDTAALFQAIASGGGRAVSMGDIDQFESVDVGAPFKLMQERSPMDVAIMKQIVRQKDLQLRGAVHDIIDNRIDAALQRIETQPADRVARSASASLPGSAIQETETPVNDIVADWTDRTPEARSRTLIITQLNADRRAVNAGIHAVLAARGELGEKAITVPVLDKITHTRHEFNKTDAWEAGMVVKRGDRYQDVLAVDRNGSTVTVRDEEGKIGLYSPKELITGDVQLFRRSEREVRAGDLLKFTATDKEQGQMASQRYTVESVSETGNIRLKGENGRITINPQAVRAQQHIDYGWAVTGYGAQGASSDYVIALEGTEGGRKALASRRAFYISASRVKEHVQIYTDGKADWVKAVKTPERDIKTAHDALAPETQRKQAKAIWAMGQPVNKTAIGRAWVRHQGMQDASLTAKIIPATRRFPEPALALPVYDNNGRSAGLALVSLVASPEGRMTQGETRMVMTERARGAVLQRSQSGNTIVASDLTAALDAVRNHPKDGVVWQTSDEPPSAYLLKVSGGSLRREEEGLAQRINAKESDILLSAKAERNETASETVDLKAALAQEEARRQQQEPLISKALLQENATKDVEEKFMYTDPDVIHIRPDMLTDSDGTESIKPDSRVLKQIAASDSNAASEAGRELRHESQPETARSGKEQHAASLIVNQLANSERDIVRQPDAGERGRMPEHDEQTLSRTIQKER</sequence>
<dbReference type="Gene3D" id="3.40.50.300">
    <property type="entry name" value="P-loop containing nucleotide triphosphate hydrolases"/>
    <property type="match status" value="1"/>
</dbReference>
<keyword evidence="6" id="KW-0378">Hydrolase</keyword>
<keyword evidence="6" id="KW-0547">Nucleotide-binding</keyword>
<evidence type="ECO:0000256" key="1">
    <source>
        <dbReference type="SAM" id="MobiDB-lite"/>
    </source>
</evidence>
<dbReference type="NCBIfam" id="TIGR02686">
    <property type="entry name" value="relax_trwC"/>
    <property type="match status" value="1"/>
</dbReference>
<feature type="domain" description="TraI 2B/2B-like" evidence="4">
    <location>
        <begin position="706"/>
        <end position="784"/>
    </location>
</feature>
<reference evidence="6" key="1">
    <citation type="submission" date="2020-12" db="EMBL/GenBank/DDBJ databases">
        <title>Molecular epidemiology of VIM- metallo-b-lactamase-producing Enterobacter cloacae complex isolated in France between 2015 and 2018.</title>
        <authorList>
            <person name="Emeraud C."/>
            <person name="Petit C."/>
            <person name="Bonnin R."/>
            <person name="Naas T."/>
            <person name="Dortet L."/>
        </authorList>
    </citation>
    <scope>NUCLEOTIDE SEQUENCE</scope>
    <source>
        <strain evidence="6">170C2</strain>
    </source>
</reference>
<dbReference type="SUPFAM" id="SSF55464">
    <property type="entry name" value="Origin of replication-binding domain, RBD-like"/>
    <property type="match status" value="1"/>
</dbReference>
<dbReference type="Pfam" id="PF07057">
    <property type="entry name" value="TraI_C"/>
    <property type="match status" value="1"/>
</dbReference>
<comment type="caution">
    <text evidence="6">The sequence shown here is derived from an EMBL/GenBank/DDBJ whole genome shotgun (WGS) entry which is preliminary data.</text>
</comment>
<evidence type="ECO:0000259" key="4">
    <source>
        <dbReference type="Pfam" id="PF18340"/>
    </source>
</evidence>
<evidence type="ECO:0000313" key="7">
    <source>
        <dbReference type="Proteomes" id="UP000641429"/>
    </source>
</evidence>
<proteinExistence type="predicted"/>
<feature type="compositionally biased region" description="Polar residues" evidence="1">
    <location>
        <begin position="328"/>
        <end position="337"/>
    </location>
</feature>
<dbReference type="CDD" id="cd17933">
    <property type="entry name" value="DEXSc_RecD-like"/>
    <property type="match status" value="1"/>
</dbReference>
<gene>
    <name evidence="6" type="primary">traI</name>
    <name evidence="6" type="ORF">JGT27_16865</name>
</gene>
<dbReference type="Pfam" id="PF08751">
    <property type="entry name" value="TrwC"/>
    <property type="match status" value="1"/>
</dbReference>
<dbReference type="InterPro" id="IPR040668">
    <property type="entry name" value="TraI_2B"/>
</dbReference>
<dbReference type="NCBIfam" id="NF010263">
    <property type="entry name" value="PRK13709.1"/>
    <property type="match status" value="1"/>
</dbReference>
<feature type="domain" description="DNA helicase TraI type C-terminal" evidence="2">
    <location>
        <begin position="1498"/>
        <end position="1651"/>
    </location>
</feature>
<dbReference type="NCBIfam" id="NF041492">
    <property type="entry name" value="MobF"/>
    <property type="match status" value="1"/>
</dbReference>
<dbReference type="CDD" id="cd18809">
    <property type="entry name" value="SF1_C_RecD"/>
    <property type="match status" value="1"/>
</dbReference>
<feature type="region of interest" description="Disordered" evidence="1">
    <location>
        <begin position="300"/>
        <end position="388"/>
    </location>
</feature>
<evidence type="ECO:0000259" key="5">
    <source>
        <dbReference type="Pfam" id="PF22232"/>
    </source>
</evidence>
<feature type="domain" description="TrwC relaxase" evidence="3">
    <location>
        <begin position="10"/>
        <end position="285"/>
    </location>
</feature>
<dbReference type="Proteomes" id="UP000641429">
    <property type="component" value="Unassembled WGS sequence"/>
</dbReference>
<feature type="region of interest" description="Disordered" evidence="1">
    <location>
        <begin position="1760"/>
        <end position="1833"/>
    </location>
</feature>
<dbReference type="GO" id="GO:0016818">
    <property type="term" value="F:hydrolase activity, acting on acid anhydrides, in phosphorus-containing anhydrides"/>
    <property type="evidence" value="ECO:0007669"/>
    <property type="project" value="InterPro"/>
</dbReference>
<dbReference type="EMBL" id="JAELXN010000062">
    <property type="protein sequence ID" value="MBJ6597364.1"/>
    <property type="molecule type" value="Genomic_DNA"/>
</dbReference>
<dbReference type="SUPFAM" id="SSF52540">
    <property type="entry name" value="P-loop containing nucleoside triphosphate hydrolases"/>
    <property type="match status" value="2"/>
</dbReference>
<dbReference type="GO" id="GO:0003678">
    <property type="term" value="F:DNA helicase activity"/>
    <property type="evidence" value="ECO:0007669"/>
    <property type="project" value="InterPro"/>
</dbReference>
<dbReference type="Pfam" id="PF18340">
    <property type="entry name" value="TraI_2B"/>
    <property type="match status" value="1"/>
</dbReference>
<name>A0A8I1FZ14_ENTAS</name>
<evidence type="ECO:0000259" key="2">
    <source>
        <dbReference type="Pfam" id="PF07057"/>
    </source>
</evidence>
<evidence type="ECO:0000259" key="3">
    <source>
        <dbReference type="Pfam" id="PF08751"/>
    </source>
</evidence>
<feature type="compositionally biased region" description="Polar residues" evidence="1">
    <location>
        <begin position="354"/>
        <end position="369"/>
    </location>
</feature>
<dbReference type="RefSeq" id="WP_045620554.1">
    <property type="nucleotide sequence ID" value="NZ_CP056712.1"/>
</dbReference>
<evidence type="ECO:0000313" key="6">
    <source>
        <dbReference type="EMBL" id="MBJ6597364.1"/>
    </source>
</evidence>